<dbReference type="GO" id="GO:0005634">
    <property type="term" value="C:nucleus"/>
    <property type="evidence" value="ECO:0007669"/>
    <property type="project" value="TreeGrafter"/>
</dbReference>
<dbReference type="SUPFAM" id="SSF48371">
    <property type="entry name" value="ARM repeat"/>
    <property type="match status" value="2"/>
</dbReference>
<feature type="domain" description="MIF4G-like type 2" evidence="3">
    <location>
        <begin position="130"/>
        <end position="379"/>
    </location>
</feature>
<dbReference type="GO" id="GO:0000339">
    <property type="term" value="F:RNA cap binding"/>
    <property type="evidence" value="ECO:0007669"/>
    <property type="project" value="InterPro"/>
</dbReference>
<sequence length="413" mass="48771">MNDVLIPVQQVKTDHKRPLLLDLCRLQSSTMPQVLAQAAELLYQRAATMQPLCLDRFVDWFSFHLSNFGFRWSWNDWKDCLTADRWDVKRIFASEVIERCRRLSYYGQLKEFLPKSFAPMIPPPPDVICKYDDESVPGYEIACKFVSLIQSRADDSMIISEIRDVDGNYDPEVLMKTSAKSFSHTFVALTRYNLTLKTVADTSDEMQEILLRTLFQCWRNNYLRIVILVDKMLKMQILDCGVVISWIFGDSLRGETHKQWKWEVLNTALERLSRHIHKVAHDVQILQKRVKHQRIGNDEEMEDLDVKSREQEELEQQKEKLENLKDFQKSLFLDVLHKFTVLLTEYIVHCETEGTDFRTPYFSWIKGRFKQIFLMHGADLHEFTEDLRRELFSSSDIDLNVLEIFHQFVALRS</sequence>
<protein>
    <submittedName>
        <fullName evidence="4">MIF4G like protein</fullName>
    </submittedName>
</protein>
<organism evidence="4 5">
    <name type="scientific">Dictyocaulus viviparus</name>
    <name type="common">Bovine lungworm</name>
    <dbReference type="NCBI Taxonomy" id="29172"/>
    <lineage>
        <taxon>Eukaryota</taxon>
        <taxon>Metazoa</taxon>
        <taxon>Ecdysozoa</taxon>
        <taxon>Nematoda</taxon>
        <taxon>Chromadorea</taxon>
        <taxon>Rhabditida</taxon>
        <taxon>Rhabditina</taxon>
        <taxon>Rhabditomorpha</taxon>
        <taxon>Strongyloidea</taxon>
        <taxon>Metastrongylidae</taxon>
        <taxon>Dictyocaulus</taxon>
    </lineage>
</organism>
<dbReference type="Pfam" id="PF09088">
    <property type="entry name" value="MIF4G_like"/>
    <property type="match status" value="1"/>
</dbReference>
<evidence type="ECO:0000259" key="2">
    <source>
        <dbReference type="Pfam" id="PF09088"/>
    </source>
</evidence>
<dbReference type="GO" id="GO:0006406">
    <property type="term" value="P:mRNA export from nucleus"/>
    <property type="evidence" value="ECO:0007669"/>
    <property type="project" value="InterPro"/>
</dbReference>
<proteinExistence type="predicted"/>
<dbReference type="InterPro" id="IPR027159">
    <property type="entry name" value="CBP80"/>
</dbReference>
<dbReference type="GO" id="GO:0000184">
    <property type="term" value="P:nuclear-transcribed mRNA catabolic process, nonsense-mediated decay"/>
    <property type="evidence" value="ECO:0007669"/>
    <property type="project" value="TreeGrafter"/>
</dbReference>
<dbReference type="GO" id="GO:0003729">
    <property type="term" value="F:mRNA binding"/>
    <property type="evidence" value="ECO:0007669"/>
    <property type="project" value="TreeGrafter"/>
</dbReference>
<evidence type="ECO:0000313" key="4">
    <source>
        <dbReference type="EMBL" id="KJH51639.1"/>
    </source>
</evidence>
<keyword evidence="5" id="KW-1185">Reference proteome</keyword>
<dbReference type="Pfam" id="PF09090">
    <property type="entry name" value="MIF4G_like_2"/>
    <property type="match status" value="1"/>
</dbReference>
<dbReference type="STRING" id="29172.A0A0D8Y6M5"/>
<evidence type="ECO:0000313" key="5">
    <source>
        <dbReference type="Proteomes" id="UP000053766"/>
    </source>
</evidence>
<accession>A0A0D8Y6M5</accession>
<dbReference type="Gene3D" id="1.25.40.180">
    <property type="match status" value="2"/>
</dbReference>
<dbReference type="GO" id="GO:0005846">
    <property type="term" value="C:nuclear cap binding complex"/>
    <property type="evidence" value="ECO:0007669"/>
    <property type="project" value="InterPro"/>
</dbReference>
<feature type="coiled-coil region" evidence="1">
    <location>
        <begin position="297"/>
        <end position="331"/>
    </location>
</feature>
<gene>
    <name evidence="4" type="ORF">DICVIV_02175</name>
</gene>
<dbReference type="Proteomes" id="UP000053766">
    <property type="component" value="Unassembled WGS sequence"/>
</dbReference>
<feature type="domain" description="MIF4G-like type 1" evidence="2">
    <location>
        <begin position="18"/>
        <end position="114"/>
    </location>
</feature>
<dbReference type="PANTHER" id="PTHR12412">
    <property type="entry name" value="CAP BINDING PROTEIN"/>
    <property type="match status" value="1"/>
</dbReference>
<dbReference type="InterPro" id="IPR015172">
    <property type="entry name" value="MIF4G-like_typ-1"/>
</dbReference>
<dbReference type="InterPro" id="IPR015174">
    <property type="entry name" value="MIF4G-like_typ-2"/>
</dbReference>
<dbReference type="InterPro" id="IPR016024">
    <property type="entry name" value="ARM-type_fold"/>
</dbReference>
<evidence type="ECO:0000256" key="1">
    <source>
        <dbReference type="SAM" id="Coils"/>
    </source>
</evidence>
<dbReference type="EMBL" id="KN716179">
    <property type="protein sequence ID" value="KJH51639.1"/>
    <property type="molecule type" value="Genomic_DNA"/>
</dbReference>
<keyword evidence="1" id="KW-0175">Coiled coil</keyword>
<reference evidence="4 5" key="1">
    <citation type="submission" date="2013-11" db="EMBL/GenBank/DDBJ databases">
        <title>Draft genome of the bovine lungworm Dictyocaulus viviparus.</title>
        <authorList>
            <person name="Mitreva M."/>
        </authorList>
    </citation>
    <scope>NUCLEOTIDE SEQUENCE [LARGE SCALE GENOMIC DNA]</scope>
    <source>
        <strain evidence="4 5">HannoverDv2000</strain>
    </source>
</reference>
<evidence type="ECO:0000259" key="3">
    <source>
        <dbReference type="Pfam" id="PF09090"/>
    </source>
</evidence>
<dbReference type="AlphaFoldDB" id="A0A0D8Y6M5"/>
<name>A0A0D8Y6M5_DICVI</name>
<dbReference type="OrthoDB" id="10252707at2759"/>
<dbReference type="PANTHER" id="PTHR12412:SF2">
    <property type="entry name" value="NUCLEAR CAP-BINDING PROTEIN SUBUNIT 1"/>
    <property type="match status" value="1"/>
</dbReference>
<reference evidence="5" key="2">
    <citation type="journal article" date="2016" name="Sci. Rep.">
        <title>Dictyocaulus viviparus genome, variome and transcriptome elucidate lungworm biology and support future intervention.</title>
        <authorList>
            <person name="McNulty S.N."/>
            <person name="Strube C."/>
            <person name="Rosa B.A."/>
            <person name="Martin J.C."/>
            <person name="Tyagi R."/>
            <person name="Choi Y.J."/>
            <person name="Wang Q."/>
            <person name="Hallsworth Pepin K."/>
            <person name="Zhang X."/>
            <person name="Ozersky P."/>
            <person name="Wilson R.K."/>
            <person name="Sternberg P.W."/>
            <person name="Gasser R.B."/>
            <person name="Mitreva M."/>
        </authorList>
    </citation>
    <scope>NUCLEOTIDE SEQUENCE [LARGE SCALE GENOMIC DNA]</scope>
    <source>
        <strain evidence="5">HannoverDv2000</strain>
    </source>
</reference>